<dbReference type="Proteomes" id="UP001299970">
    <property type="component" value="Unassembled WGS sequence"/>
</dbReference>
<protein>
    <submittedName>
        <fullName evidence="3">Amidohydrolase</fullName>
    </submittedName>
</protein>
<dbReference type="Gene3D" id="2.30.40.10">
    <property type="entry name" value="Urease, subunit C, domain 1"/>
    <property type="match status" value="1"/>
</dbReference>
<dbReference type="RefSeq" id="WP_241036591.1">
    <property type="nucleotide sequence ID" value="NZ_BAAAJF010000039.1"/>
</dbReference>
<dbReference type="EMBL" id="JAKXMK010000010">
    <property type="protein sequence ID" value="MCH6166560.1"/>
    <property type="molecule type" value="Genomic_DNA"/>
</dbReference>
<organism evidence="3 4">
    <name type="scientific">Pseudonocardia alaniniphila</name>
    <dbReference type="NCBI Taxonomy" id="75291"/>
    <lineage>
        <taxon>Bacteria</taxon>
        <taxon>Bacillati</taxon>
        <taxon>Actinomycetota</taxon>
        <taxon>Actinomycetes</taxon>
        <taxon>Pseudonocardiales</taxon>
        <taxon>Pseudonocardiaceae</taxon>
        <taxon>Pseudonocardia</taxon>
    </lineage>
</organism>
<dbReference type="Gene3D" id="3.20.20.140">
    <property type="entry name" value="Metal-dependent hydrolases"/>
    <property type="match status" value="1"/>
</dbReference>
<evidence type="ECO:0000313" key="4">
    <source>
        <dbReference type="Proteomes" id="UP001299970"/>
    </source>
</evidence>
<dbReference type="SUPFAM" id="SSF51556">
    <property type="entry name" value="Metallo-dependent hydrolases"/>
    <property type="match status" value="1"/>
</dbReference>
<dbReference type="InterPro" id="IPR006680">
    <property type="entry name" value="Amidohydro-rel"/>
</dbReference>
<evidence type="ECO:0000259" key="2">
    <source>
        <dbReference type="Pfam" id="PF01979"/>
    </source>
</evidence>
<dbReference type="PANTHER" id="PTHR43794:SF11">
    <property type="entry name" value="AMIDOHYDROLASE-RELATED DOMAIN-CONTAINING PROTEIN"/>
    <property type="match status" value="1"/>
</dbReference>
<name>A0ABS9TDE9_9PSEU</name>
<sequence>MTTALATRLTAPVVLPCDPACTVLRDGVVDVDDTGRITHVGPRSSAPPTDAPVRALPGALLPGLVNTHAHTPMSLLRGMGGDLPLMRWLQEVMWPAEGKLEASDVRVGMTAGCVELLRTGCTTSVEMYFFTDAVIDAVTTVGSRVVLTPGIIAAPGWDRLGSWQEMRDEVSARIDADGLRSGPGERIELGYGPHAAYTLPPEALESVGEHARERGALVHIHVAEAAEEDLAQREAYGSVPALLDQVGMLGGRVLAAHAVQLSDQDVELLAARGAAVAHCPGSNAKLAAGIARVSLLRRSGIRVGLGTDGPASGDDLDLWAEARLAGLLARVSSGDAAALTAAELLLMATRDGAAAIGRDDLGALEPGRWADLVHVDLSDSTFVTPEDDAQLLSNLVWAGGSRLVRDVWVAGEQVLADQEPTRVDRATATAELRSVAARLHA</sequence>
<keyword evidence="4" id="KW-1185">Reference proteome</keyword>
<proteinExistence type="predicted"/>
<reference evidence="3 4" key="1">
    <citation type="submission" date="2022-03" db="EMBL/GenBank/DDBJ databases">
        <title>Pseudonocardia alaer sp. nov., a novel actinomycete isolated from reed forest soil.</title>
        <authorList>
            <person name="Wang L."/>
        </authorList>
    </citation>
    <scope>NUCLEOTIDE SEQUENCE [LARGE SCALE GENOMIC DNA]</scope>
    <source>
        <strain evidence="3 4">Y-16303</strain>
    </source>
</reference>
<dbReference type="InterPro" id="IPR050287">
    <property type="entry name" value="MTA/SAH_deaminase"/>
</dbReference>
<feature type="domain" description="Amidohydrolase-related" evidence="2">
    <location>
        <begin position="60"/>
        <end position="414"/>
    </location>
</feature>
<keyword evidence="1" id="KW-0378">Hydrolase</keyword>
<dbReference type="InterPro" id="IPR032466">
    <property type="entry name" value="Metal_Hydrolase"/>
</dbReference>
<evidence type="ECO:0000313" key="3">
    <source>
        <dbReference type="EMBL" id="MCH6166560.1"/>
    </source>
</evidence>
<dbReference type="InterPro" id="IPR011059">
    <property type="entry name" value="Metal-dep_hydrolase_composite"/>
</dbReference>
<comment type="caution">
    <text evidence="3">The sequence shown here is derived from an EMBL/GenBank/DDBJ whole genome shotgun (WGS) entry which is preliminary data.</text>
</comment>
<evidence type="ECO:0000256" key="1">
    <source>
        <dbReference type="ARBA" id="ARBA00022801"/>
    </source>
</evidence>
<dbReference type="Pfam" id="PF01979">
    <property type="entry name" value="Amidohydro_1"/>
    <property type="match status" value="1"/>
</dbReference>
<accession>A0ABS9TDE9</accession>
<gene>
    <name evidence="3" type="ORF">MMF94_12790</name>
</gene>
<dbReference type="CDD" id="cd01298">
    <property type="entry name" value="ATZ_TRZ_like"/>
    <property type="match status" value="1"/>
</dbReference>
<dbReference type="PANTHER" id="PTHR43794">
    <property type="entry name" value="AMINOHYDROLASE SSNA-RELATED"/>
    <property type="match status" value="1"/>
</dbReference>
<dbReference type="SUPFAM" id="SSF51338">
    <property type="entry name" value="Composite domain of metallo-dependent hydrolases"/>
    <property type="match status" value="2"/>
</dbReference>